<keyword evidence="2 5" id="KW-0812">Transmembrane</keyword>
<evidence type="ECO:0000259" key="6">
    <source>
        <dbReference type="Pfam" id="PF12698"/>
    </source>
</evidence>
<dbReference type="OrthoDB" id="3240057at2"/>
<feature type="transmembrane region" description="Helical" evidence="5">
    <location>
        <begin position="392"/>
        <end position="414"/>
    </location>
</feature>
<evidence type="ECO:0000256" key="3">
    <source>
        <dbReference type="ARBA" id="ARBA00022989"/>
    </source>
</evidence>
<feature type="transmembrane region" description="Helical" evidence="5">
    <location>
        <begin position="265"/>
        <end position="289"/>
    </location>
</feature>
<evidence type="ECO:0000313" key="8">
    <source>
        <dbReference type="Proteomes" id="UP000287609"/>
    </source>
</evidence>
<evidence type="ECO:0000256" key="4">
    <source>
        <dbReference type="ARBA" id="ARBA00023136"/>
    </source>
</evidence>
<dbReference type="PANTHER" id="PTHR43027">
    <property type="entry name" value="DOXORUBICIN RESISTANCE ABC TRANSPORTER PERMEASE PROTEIN DRRC-RELATED"/>
    <property type="match status" value="1"/>
</dbReference>
<keyword evidence="8" id="KW-1185">Reference proteome</keyword>
<dbReference type="PANTHER" id="PTHR43027:SF1">
    <property type="entry name" value="DOXORUBICIN RESISTANCE ABC TRANSPORTER PERMEASE PROTEIN DRRC-RELATED"/>
    <property type="match status" value="1"/>
</dbReference>
<protein>
    <submittedName>
        <fullName evidence="7">Multidrug ABC transporter permease</fullName>
    </submittedName>
</protein>
<evidence type="ECO:0000256" key="1">
    <source>
        <dbReference type="ARBA" id="ARBA00004141"/>
    </source>
</evidence>
<dbReference type="RefSeq" id="WP_125962952.1">
    <property type="nucleotide sequence ID" value="NZ_QXGM01000001.1"/>
</dbReference>
<dbReference type="GO" id="GO:0016020">
    <property type="term" value="C:membrane"/>
    <property type="evidence" value="ECO:0007669"/>
    <property type="project" value="UniProtKB-SubCell"/>
</dbReference>
<keyword evidence="4 5" id="KW-0472">Membrane</keyword>
<accession>A0A430FSB3</accession>
<dbReference type="Proteomes" id="UP000287609">
    <property type="component" value="Unassembled WGS sequence"/>
</dbReference>
<proteinExistence type="predicted"/>
<sequence>MWQTFLITMKTNLREKSALFWLFVFPIALATMFNGMFANLGEAYDIHPQPIAVVQDRAYCANPFTQTFITAISRNTQQLESSSACAPNTVQQRPQTQTLIDAHPVATTHEAIDLLKHDDGILGYIQTNTKGELSLTISASTAIKAEGIQDASDVHTGLSIINTALASFNQILQGVTAVGQQNPQLLANPQFHEQLIKRATASVTHEVTLTNFKPEEAARFFYALLGMAALMSMSFAINAVALCQANLSALGLRRSMSPQPKYRQLCGIFLASWLCCSIALIVSVAYIRFVCHVSVGGREGLAVISCIAAAFLATAMGILIGALPNLSLNVKTGIGTMLACILSLFSGLYGQFAMELSDQIKRNAPLLATLNPAQQITDLFYDILFYDSVMPFLRTISIVVGMAVICIAGASLMLRRHRYAHL</sequence>
<dbReference type="EMBL" id="QXGM01000001">
    <property type="protein sequence ID" value="RSX55755.1"/>
    <property type="molecule type" value="Genomic_DNA"/>
</dbReference>
<feature type="domain" description="ABC-2 type transporter transmembrane" evidence="6">
    <location>
        <begin position="16"/>
        <end position="411"/>
    </location>
</feature>
<dbReference type="InterPro" id="IPR013525">
    <property type="entry name" value="ABC2_TM"/>
</dbReference>
<reference evidence="7 8" key="1">
    <citation type="submission" date="2018-09" db="EMBL/GenBank/DDBJ databases">
        <title>Characterization of the phylogenetic diversity of five novel species belonging to the genus Bifidobacterium.</title>
        <authorList>
            <person name="Lugli G.A."/>
            <person name="Duranti S."/>
            <person name="Milani C."/>
        </authorList>
    </citation>
    <scope>NUCLEOTIDE SEQUENCE [LARGE SCALE GENOMIC DNA]</scope>
    <source>
        <strain evidence="7 8">2036B</strain>
    </source>
</reference>
<dbReference type="Pfam" id="PF12698">
    <property type="entry name" value="ABC2_membrane_3"/>
    <property type="match status" value="1"/>
</dbReference>
<dbReference type="AlphaFoldDB" id="A0A430FSB3"/>
<feature type="transmembrane region" description="Helical" evidence="5">
    <location>
        <begin position="334"/>
        <end position="352"/>
    </location>
</feature>
<dbReference type="InterPro" id="IPR052902">
    <property type="entry name" value="ABC-2_transporter"/>
</dbReference>
<evidence type="ECO:0000256" key="5">
    <source>
        <dbReference type="SAM" id="Phobius"/>
    </source>
</evidence>
<gene>
    <name evidence="7" type="ORF">D2E26_0318</name>
</gene>
<dbReference type="GO" id="GO:0140359">
    <property type="term" value="F:ABC-type transporter activity"/>
    <property type="evidence" value="ECO:0007669"/>
    <property type="project" value="InterPro"/>
</dbReference>
<name>A0A430FSB3_9BIFI</name>
<comment type="caution">
    <text evidence="7">The sequence shown here is derived from an EMBL/GenBank/DDBJ whole genome shotgun (WGS) entry which is preliminary data.</text>
</comment>
<organism evidence="7 8">
    <name type="scientific">Bifidobacterium dolichotidis</name>
    <dbReference type="NCBI Taxonomy" id="2306976"/>
    <lineage>
        <taxon>Bacteria</taxon>
        <taxon>Bacillati</taxon>
        <taxon>Actinomycetota</taxon>
        <taxon>Actinomycetes</taxon>
        <taxon>Bifidobacteriales</taxon>
        <taxon>Bifidobacteriaceae</taxon>
        <taxon>Bifidobacterium</taxon>
    </lineage>
</organism>
<comment type="subcellular location">
    <subcellularLocation>
        <location evidence="1">Membrane</location>
        <topology evidence="1">Multi-pass membrane protein</topology>
    </subcellularLocation>
</comment>
<keyword evidence="3 5" id="KW-1133">Transmembrane helix</keyword>
<evidence type="ECO:0000256" key="2">
    <source>
        <dbReference type="ARBA" id="ARBA00022692"/>
    </source>
</evidence>
<feature type="transmembrane region" description="Helical" evidence="5">
    <location>
        <begin position="220"/>
        <end position="244"/>
    </location>
</feature>
<evidence type="ECO:0000313" key="7">
    <source>
        <dbReference type="EMBL" id="RSX55755.1"/>
    </source>
</evidence>
<feature type="transmembrane region" description="Helical" evidence="5">
    <location>
        <begin position="301"/>
        <end position="322"/>
    </location>
</feature>